<organism evidence="12 13">
    <name type="scientific">Handelsmanbacteria sp. (strain RIFCSPLOWO2_12_FULL_64_10)</name>
    <dbReference type="NCBI Taxonomy" id="1817868"/>
    <lineage>
        <taxon>Bacteria</taxon>
        <taxon>Candidatus Handelsmaniibacteriota</taxon>
    </lineage>
</organism>
<comment type="caution">
    <text evidence="12">The sequence shown here is derived from an EMBL/GenBank/DDBJ whole genome shotgun (WGS) entry which is preliminary data.</text>
</comment>
<evidence type="ECO:0000256" key="5">
    <source>
        <dbReference type="ARBA" id="ARBA00022777"/>
    </source>
</evidence>
<dbReference type="GO" id="GO:0009927">
    <property type="term" value="F:histidine phosphotransfer kinase activity"/>
    <property type="evidence" value="ECO:0007669"/>
    <property type="project" value="TreeGrafter"/>
</dbReference>
<dbReference type="Gene3D" id="3.40.50.2300">
    <property type="match status" value="2"/>
</dbReference>
<dbReference type="PROSITE" id="PS50110">
    <property type="entry name" value="RESPONSE_REGULATORY"/>
    <property type="match status" value="2"/>
</dbReference>
<dbReference type="CDD" id="cd00082">
    <property type="entry name" value="HisKA"/>
    <property type="match status" value="1"/>
</dbReference>
<comment type="catalytic activity">
    <reaction evidence="1">
        <text>ATP + protein L-histidine = ADP + protein N-phospho-L-histidine.</text>
        <dbReference type="EC" id="2.7.13.3"/>
    </reaction>
</comment>
<dbReference type="Proteomes" id="UP000178606">
    <property type="component" value="Unassembled WGS sequence"/>
</dbReference>
<evidence type="ECO:0000256" key="1">
    <source>
        <dbReference type="ARBA" id="ARBA00000085"/>
    </source>
</evidence>
<dbReference type="SMART" id="SM00448">
    <property type="entry name" value="REC"/>
    <property type="match status" value="2"/>
</dbReference>
<dbReference type="PANTHER" id="PTHR43047">
    <property type="entry name" value="TWO-COMPONENT HISTIDINE PROTEIN KINASE"/>
    <property type="match status" value="1"/>
</dbReference>
<dbReference type="InterPro" id="IPR003594">
    <property type="entry name" value="HATPase_dom"/>
</dbReference>
<protein>
    <recommendedName>
        <fullName evidence="2">histidine kinase</fullName>
        <ecNumber evidence="2">2.7.13.3</ecNumber>
    </recommendedName>
</protein>
<dbReference type="InterPro" id="IPR005467">
    <property type="entry name" value="His_kinase_dom"/>
</dbReference>
<dbReference type="InterPro" id="IPR001610">
    <property type="entry name" value="PAC"/>
</dbReference>
<dbReference type="InterPro" id="IPR036890">
    <property type="entry name" value="HATPase_C_sf"/>
</dbReference>
<dbReference type="Pfam" id="PF02518">
    <property type="entry name" value="HATPase_c"/>
    <property type="match status" value="1"/>
</dbReference>
<evidence type="ECO:0000259" key="9">
    <source>
        <dbReference type="PROSITE" id="PS50110"/>
    </source>
</evidence>
<evidence type="ECO:0000259" key="8">
    <source>
        <dbReference type="PROSITE" id="PS50109"/>
    </source>
</evidence>
<dbReference type="Gene3D" id="3.30.565.10">
    <property type="entry name" value="Histidine kinase-like ATPase, C-terminal domain"/>
    <property type="match status" value="1"/>
</dbReference>
<dbReference type="PRINTS" id="PR00344">
    <property type="entry name" value="BCTRLSENSOR"/>
</dbReference>
<dbReference type="SMART" id="SM00091">
    <property type="entry name" value="PAS"/>
    <property type="match status" value="1"/>
</dbReference>
<evidence type="ECO:0000313" key="13">
    <source>
        <dbReference type="Proteomes" id="UP000178606"/>
    </source>
</evidence>
<feature type="domain" description="PAS" evidence="10">
    <location>
        <begin position="132"/>
        <end position="199"/>
    </location>
</feature>
<feature type="domain" description="PAC" evidence="11">
    <location>
        <begin position="204"/>
        <end position="254"/>
    </location>
</feature>
<dbReference type="SUPFAM" id="SSF52172">
    <property type="entry name" value="CheY-like"/>
    <property type="match status" value="2"/>
</dbReference>
<dbReference type="GO" id="GO:0005886">
    <property type="term" value="C:plasma membrane"/>
    <property type="evidence" value="ECO:0007669"/>
    <property type="project" value="TreeGrafter"/>
</dbReference>
<dbReference type="Gene3D" id="3.30.450.20">
    <property type="entry name" value="PAS domain"/>
    <property type="match status" value="1"/>
</dbReference>
<dbReference type="InterPro" id="IPR011006">
    <property type="entry name" value="CheY-like_superfamily"/>
</dbReference>
<dbReference type="SUPFAM" id="SSF55874">
    <property type="entry name" value="ATPase domain of HSP90 chaperone/DNA topoisomerase II/histidine kinase"/>
    <property type="match status" value="1"/>
</dbReference>
<evidence type="ECO:0000256" key="7">
    <source>
        <dbReference type="SAM" id="MobiDB-lite"/>
    </source>
</evidence>
<evidence type="ECO:0000256" key="6">
    <source>
        <dbReference type="PROSITE-ProRule" id="PRU00169"/>
    </source>
</evidence>
<dbReference type="PROSITE" id="PS50112">
    <property type="entry name" value="PAS"/>
    <property type="match status" value="1"/>
</dbReference>
<reference evidence="12 13" key="1">
    <citation type="journal article" date="2016" name="Nat. Commun.">
        <title>Thousands of microbial genomes shed light on interconnected biogeochemical processes in an aquifer system.</title>
        <authorList>
            <person name="Anantharaman K."/>
            <person name="Brown C.T."/>
            <person name="Hug L.A."/>
            <person name="Sharon I."/>
            <person name="Castelle C.J."/>
            <person name="Probst A.J."/>
            <person name="Thomas B.C."/>
            <person name="Singh A."/>
            <person name="Wilkins M.J."/>
            <person name="Karaoz U."/>
            <person name="Brodie E.L."/>
            <person name="Williams K.H."/>
            <person name="Hubbard S.S."/>
            <person name="Banfield J.F."/>
        </authorList>
    </citation>
    <scope>NUCLEOTIDE SEQUENCE [LARGE SCALE GENOMIC DNA]</scope>
    <source>
        <strain evidence="13">RIFCSPLOWO2_12_FULL_64_10</strain>
    </source>
</reference>
<feature type="modified residue" description="4-aspartylphosphate" evidence="6">
    <location>
        <position position="588"/>
    </location>
</feature>
<dbReference type="CDD" id="cd00130">
    <property type="entry name" value="PAS"/>
    <property type="match status" value="1"/>
</dbReference>
<evidence type="ECO:0000259" key="11">
    <source>
        <dbReference type="PROSITE" id="PS50113"/>
    </source>
</evidence>
<name>A0A1F6CC26_HANXR</name>
<dbReference type="PROSITE" id="PS50113">
    <property type="entry name" value="PAC"/>
    <property type="match status" value="1"/>
</dbReference>
<dbReference type="SUPFAM" id="SSF55785">
    <property type="entry name" value="PYP-like sensor domain (PAS domain)"/>
    <property type="match status" value="1"/>
</dbReference>
<evidence type="ECO:0000259" key="10">
    <source>
        <dbReference type="PROSITE" id="PS50112"/>
    </source>
</evidence>
<feature type="domain" description="Response regulatory" evidence="9">
    <location>
        <begin position="540"/>
        <end position="651"/>
    </location>
</feature>
<evidence type="ECO:0000313" key="12">
    <source>
        <dbReference type="EMBL" id="OGG46502.1"/>
    </source>
</evidence>
<dbReference type="InterPro" id="IPR035965">
    <property type="entry name" value="PAS-like_dom_sf"/>
</dbReference>
<dbReference type="InterPro" id="IPR004358">
    <property type="entry name" value="Sig_transdc_His_kin-like_C"/>
</dbReference>
<evidence type="ECO:0000256" key="2">
    <source>
        <dbReference type="ARBA" id="ARBA00012438"/>
    </source>
</evidence>
<dbReference type="SUPFAM" id="SSF47384">
    <property type="entry name" value="Homodimeric domain of signal transducing histidine kinase"/>
    <property type="match status" value="1"/>
</dbReference>
<evidence type="ECO:0000256" key="4">
    <source>
        <dbReference type="ARBA" id="ARBA00022679"/>
    </source>
</evidence>
<dbReference type="InterPro" id="IPR001789">
    <property type="entry name" value="Sig_transdc_resp-reg_receiver"/>
</dbReference>
<dbReference type="PANTHER" id="PTHR43047:SF72">
    <property type="entry name" value="OSMOSENSING HISTIDINE PROTEIN KINASE SLN1"/>
    <property type="match status" value="1"/>
</dbReference>
<dbReference type="Pfam" id="PF00512">
    <property type="entry name" value="HisKA"/>
    <property type="match status" value="1"/>
</dbReference>
<proteinExistence type="predicted"/>
<dbReference type="Pfam" id="PF13426">
    <property type="entry name" value="PAS_9"/>
    <property type="match status" value="1"/>
</dbReference>
<feature type="domain" description="Histidine kinase" evidence="8">
    <location>
        <begin position="267"/>
        <end position="521"/>
    </location>
</feature>
<evidence type="ECO:0000256" key="3">
    <source>
        <dbReference type="ARBA" id="ARBA00022553"/>
    </source>
</evidence>
<accession>A0A1F6CC26</accession>
<dbReference type="Gene3D" id="1.10.287.130">
    <property type="match status" value="1"/>
</dbReference>
<keyword evidence="5" id="KW-0418">Kinase</keyword>
<dbReference type="CDD" id="cd00156">
    <property type="entry name" value="REC"/>
    <property type="match status" value="1"/>
</dbReference>
<dbReference type="AlphaFoldDB" id="A0A1F6CC26"/>
<dbReference type="SMART" id="SM00388">
    <property type="entry name" value="HisKA"/>
    <property type="match status" value="1"/>
</dbReference>
<dbReference type="NCBIfam" id="TIGR00229">
    <property type="entry name" value="sensory_box"/>
    <property type="match status" value="1"/>
</dbReference>
<feature type="domain" description="Response regulatory" evidence="9">
    <location>
        <begin position="2"/>
        <end position="119"/>
    </location>
</feature>
<gene>
    <name evidence="12" type="ORF">A3F84_25600</name>
</gene>
<dbReference type="InterPro" id="IPR000700">
    <property type="entry name" value="PAS-assoc_C"/>
</dbReference>
<keyword evidence="3 6" id="KW-0597">Phosphoprotein</keyword>
<dbReference type="EMBL" id="MFKF01000308">
    <property type="protein sequence ID" value="OGG46502.1"/>
    <property type="molecule type" value="Genomic_DNA"/>
</dbReference>
<dbReference type="SMART" id="SM00086">
    <property type="entry name" value="PAC"/>
    <property type="match status" value="1"/>
</dbReference>
<keyword evidence="4" id="KW-0808">Transferase</keyword>
<feature type="region of interest" description="Disordered" evidence="7">
    <location>
        <begin position="399"/>
        <end position="438"/>
    </location>
</feature>
<feature type="modified residue" description="4-aspartylphosphate" evidence="6">
    <location>
        <position position="54"/>
    </location>
</feature>
<dbReference type="EC" id="2.7.13.3" evidence="2"/>
<dbReference type="InterPro" id="IPR036097">
    <property type="entry name" value="HisK_dim/P_sf"/>
</dbReference>
<dbReference type="PROSITE" id="PS50109">
    <property type="entry name" value="HIS_KIN"/>
    <property type="match status" value="1"/>
</dbReference>
<dbReference type="InterPro" id="IPR003661">
    <property type="entry name" value="HisK_dim/P_dom"/>
</dbReference>
<dbReference type="GO" id="GO:0000155">
    <property type="term" value="F:phosphorelay sensor kinase activity"/>
    <property type="evidence" value="ECO:0007669"/>
    <property type="project" value="InterPro"/>
</dbReference>
<dbReference type="InterPro" id="IPR000014">
    <property type="entry name" value="PAS"/>
</dbReference>
<sequence length="664" mass="73064">MNILLVEDDEDDYILVRDLLREIEGGRFHLEWASSYETAIEAIQRQGHDVYLVDYRLGARNGLEFLREASERGRRAPMILLTGQGGREIDVEAMRAGAMDYLAKGQLDSALLERSIRYAVERARTLEALRRSEEGFRAIVETAPIPMAIIRLSDGVILYANEPIGQVVGVPAGALIGRGTLDFYEDPSDCQVLLDRLRREGCVRNCEVLLKRTDGAPVWALISFQPMVFNGQQAVLVGLYDITDRKRTEQELIRLERLRALGEMSAGVSHNLNNILVGVLGPAQLLHRRMDDPQALRQVEGIITSARRATDLVQRLHRAVRGGEEGAWRPVGVNRVAQEAVQAAQPRWKDESEAKGVSIRVVFDLDEGLPEIQGTEVGLHNILINLLFNAVDAMPEGGEIRVTTRRRETPPPSPPPEGEGREQIAPPSPLGKGDGGLGLSDFIVHPSGEWVEVVVGDTGIGMDEKTRRRVFEPFFTTKLDVGTGLGLATVYGTVTRWGGLIDVESAPGRGATFTLLLPVWTAPEVGTQGPAGARRARRGRVLVVEDDRVVLDLLSDLLSADHEVEMVQSGAEALGRFAPGCYDMVLIDLGMPEMPGDQVAREMRRMDACVATVLITGWELGEADPRLSGFDFHVRKPFEDLDRVQDTLAQGMELHDARVAGKAD</sequence>
<dbReference type="SMART" id="SM00387">
    <property type="entry name" value="HATPase_c"/>
    <property type="match status" value="1"/>
</dbReference>
<dbReference type="Pfam" id="PF00072">
    <property type="entry name" value="Response_reg"/>
    <property type="match status" value="2"/>
</dbReference>